<dbReference type="AlphaFoldDB" id="A0A4R6KQL5"/>
<dbReference type="Gene3D" id="3.40.1580.10">
    <property type="entry name" value="SMI1/KNR4-like"/>
    <property type="match status" value="1"/>
</dbReference>
<dbReference type="SUPFAM" id="SSF160631">
    <property type="entry name" value="SMI1/KNR4-like"/>
    <property type="match status" value="1"/>
</dbReference>
<dbReference type="RefSeq" id="WP_133798240.1">
    <property type="nucleotide sequence ID" value="NZ_SNWQ01000001.1"/>
</dbReference>
<keyword evidence="2" id="KW-1185">Reference proteome</keyword>
<dbReference type="EMBL" id="SNWQ01000001">
    <property type="protein sequence ID" value="TDO54679.1"/>
    <property type="molecule type" value="Genomic_DNA"/>
</dbReference>
<sequence>MTVVDERERRRAAGSVARCLMWSAERIAQDNTRFRGSVDFAELYMPFDPLVFFSDAGNGDQFAVVMRGNREVYVWNHEDDSRTWVAPTVLRFLEEWMTGRLKV</sequence>
<proteinExistence type="predicted"/>
<dbReference type="OrthoDB" id="3478416at2"/>
<organism evidence="1 2">
    <name type="scientific">Kribbella caucasensis</name>
    <dbReference type="NCBI Taxonomy" id="2512215"/>
    <lineage>
        <taxon>Bacteria</taxon>
        <taxon>Bacillati</taxon>
        <taxon>Actinomycetota</taxon>
        <taxon>Actinomycetes</taxon>
        <taxon>Propionibacteriales</taxon>
        <taxon>Kribbellaceae</taxon>
        <taxon>Kribbella</taxon>
    </lineage>
</organism>
<dbReference type="Pfam" id="PF14568">
    <property type="entry name" value="SUKH_6"/>
    <property type="match status" value="1"/>
</dbReference>
<evidence type="ECO:0008006" key="3">
    <source>
        <dbReference type="Google" id="ProtNLM"/>
    </source>
</evidence>
<comment type="caution">
    <text evidence="1">The sequence shown here is derived from an EMBL/GenBank/DDBJ whole genome shotgun (WGS) entry which is preliminary data.</text>
</comment>
<dbReference type="Proteomes" id="UP000295388">
    <property type="component" value="Unassembled WGS sequence"/>
</dbReference>
<dbReference type="InterPro" id="IPR037883">
    <property type="entry name" value="Knr4/Smi1-like_sf"/>
</dbReference>
<reference evidence="1 2" key="1">
    <citation type="submission" date="2019-03" db="EMBL/GenBank/DDBJ databases">
        <title>Genomic Encyclopedia of Type Strains, Phase III (KMG-III): the genomes of soil and plant-associated and newly described type strains.</title>
        <authorList>
            <person name="Whitman W."/>
        </authorList>
    </citation>
    <scope>NUCLEOTIDE SEQUENCE [LARGE SCALE GENOMIC DNA]</scope>
    <source>
        <strain evidence="1 2">VKM Ac-2527</strain>
    </source>
</reference>
<evidence type="ECO:0000313" key="1">
    <source>
        <dbReference type="EMBL" id="TDO54679.1"/>
    </source>
</evidence>
<evidence type="ECO:0000313" key="2">
    <source>
        <dbReference type="Proteomes" id="UP000295388"/>
    </source>
</evidence>
<protein>
    <recommendedName>
        <fullName evidence="3">SUKH superfamily protein</fullName>
    </recommendedName>
</protein>
<gene>
    <name evidence="1" type="ORF">EV643_101469</name>
</gene>
<name>A0A4R6KQL5_9ACTN</name>
<accession>A0A4R6KQL5</accession>